<reference evidence="1" key="1">
    <citation type="submission" date="2022-06" db="EMBL/GenBank/DDBJ databases">
        <authorList>
            <person name="Lu C.-H."/>
        </authorList>
    </citation>
    <scope>NUCLEOTIDE SEQUENCE</scope>
    <source>
        <strain evidence="1">21MJYT02-11</strain>
    </source>
</reference>
<accession>A0ABT1AHA3</accession>
<reference evidence="1" key="2">
    <citation type="journal article" date="2023" name="Front. Microbiol.">
        <title>Ralstonia chuxiongensis sp. nov., Ralstonia mojiangensis sp. nov., and Ralstonia soli sp. nov., isolated from tobacco fields, are three novel species in the family Burkholderiaceae.</title>
        <authorList>
            <person name="Lu C.H."/>
            <person name="Zhang Y.Y."/>
            <person name="Jiang N."/>
            <person name="Chen W."/>
            <person name="Shao X."/>
            <person name="Zhao Z.M."/>
            <person name="Lu W.L."/>
            <person name="Hu X."/>
            <person name="Xi Y.X."/>
            <person name="Zou S.Y."/>
            <person name="Wei Q.J."/>
            <person name="Lin Z.L."/>
            <person name="Gong L."/>
            <person name="Gai X.T."/>
            <person name="Zhang L.Q."/>
            <person name="Li J.Y."/>
            <person name="Jin Y."/>
            <person name="Xia Z.Y."/>
        </authorList>
    </citation>
    <scope>NUCLEOTIDE SEQUENCE</scope>
    <source>
        <strain evidence="1">21MJYT02-11</strain>
    </source>
</reference>
<dbReference type="SUPFAM" id="SSF46785">
    <property type="entry name" value="Winged helix' DNA-binding domain"/>
    <property type="match status" value="1"/>
</dbReference>
<dbReference type="InterPro" id="IPR036388">
    <property type="entry name" value="WH-like_DNA-bd_sf"/>
</dbReference>
<name>A0ABT1AHA3_9RALS</name>
<organism evidence="1 2">
    <name type="scientific">Ralstonia soli</name>
    <dbReference type="NCBI Taxonomy" id="2953896"/>
    <lineage>
        <taxon>Bacteria</taxon>
        <taxon>Pseudomonadati</taxon>
        <taxon>Pseudomonadota</taxon>
        <taxon>Betaproteobacteria</taxon>
        <taxon>Burkholderiales</taxon>
        <taxon>Burkholderiaceae</taxon>
        <taxon>Ralstonia</taxon>
    </lineage>
</organism>
<dbReference type="PROSITE" id="PS51197">
    <property type="entry name" value="HTH_RRF2_2"/>
    <property type="match status" value="1"/>
</dbReference>
<dbReference type="InterPro" id="IPR036390">
    <property type="entry name" value="WH_DNA-bd_sf"/>
</dbReference>
<dbReference type="PANTHER" id="PTHR33221:SF15">
    <property type="entry name" value="HTH-TYPE TRANSCRIPTIONAL REGULATOR YWGB-RELATED"/>
    <property type="match status" value="1"/>
</dbReference>
<protein>
    <submittedName>
        <fullName evidence="1">Rrf2 family transcriptional regulator</fullName>
    </submittedName>
</protein>
<dbReference type="PANTHER" id="PTHR33221">
    <property type="entry name" value="WINGED HELIX-TURN-HELIX TRANSCRIPTIONAL REGULATOR, RRF2 FAMILY"/>
    <property type="match status" value="1"/>
</dbReference>
<dbReference type="Pfam" id="PF02082">
    <property type="entry name" value="Rrf2"/>
    <property type="match status" value="1"/>
</dbReference>
<dbReference type="InterPro" id="IPR000944">
    <property type="entry name" value="Tscrpt_reg_Rrf2"/>
</dbReference>
<evidence type="ECO:0000313" key="1">
    <source>
        <dbReference type="EMBL" id="MCO5397784.1"/>
    </source>
</evidence>
<dbReference type="Proteomes" id="UP001162811">
    <property type="component" value="Unassembled WGS sequence"/>
</dbReference>
<evidence type="ECO:0000313" key="2">
    <source>
        <dbReference type="Proteomes" id="UP001162811"/>
    </source>
</evidence>
<dbReference type="PROSITE" id="PS01332">
    <property type="entry name" value="HTH_RRF2_1"/>
    <property type="match status" value="1"/>
</dbReference>
<dbReference type="RefSeq" id="WP_252677974.1">
    <property type="nucleotide sequence ID" value="NZ_JAMXHT010000002.1"/>
</dbReference>
<proteinExistence type="predicted"/>
<dbReference type="InterPro" id="IPR030489">
    <property type="entry name" value="TR_Rrf2-type_CS"/>
</dbReference>
<dbReference type="Gene3D" id="1.10.10.10">
    <property type="entry name" value="Winged helix-like DNA-binding domain superfamily/Winged helix DNA-binding domain"/>
    <property type="match status" value="1"/>
</dbReference>
<sequence length="158" mass="17384">MKSTKFVTACYIMSFVGAHQPRMLATATIAKWVDTHAARARQIVAQLVKAGLLDATRGGAGGVKLARKASDITLLDIYDAVGETDLPFFSVDNPFSKWADHCSVHDVLTGLRQSIETQARQKLRTVKLSEVFVPWDEETMARAEAKQQRARGKAKQPA</sequence>
<gene>
    <name evidence="1" type="ORF">NG900_06155</name>
</gene>
<keyword evidence="2" id="KW-1185">Reference proteome</keyword>
<comment type="caution">
    <text evidence="1">The sequence shown here is derived from an EMBL/GenBank/DDBJ whole genome shotgun (WGS) entry which is preliminary data.</text>
</comment>
<dbReference type="EMBL" id="JAMXHT010000002">
    <property type="protein sequence ID" value="MCO5397784.1"/>
    <property type="molecule type" value="Genomic_DNA"/>
</dbReference>